<sequence length="177" mass="20716">MGRGNVLKPSKRLSLNIEKGDQKLGIVEDYERFEEISKRWNLDKNKTFRKMINLIFENIGVYEKLRDYAEELGKKDAEILELKKEIALKNQDLSKRDLEIEKLNAILPESSEDQTYSWLQKWLKDWRTTPDETRELARPMIIKKGVVVRNEINTLLGLVDYEPAVESEFEKVKSGAT</sequence>
<dbReference type="GeneID" id="10982300"/>
<dbReference type="EMBL" id="CP002913">
    <property type="protein sequence ID" value="AEK19753.1"/>
    <property type="molecule type" value="Genomic_DNA"/>
</dbReference>
<evidence type="ECO:0000313" key="1">
    <source>
        <dbReference type="EMBL" id="AEK19753.1"/>
    </source>
</evidence>
<dbReference type="Proteomes" id="UP000008889">
    <property type="component" value="Chromosome"/>
</dbReference>
<dbReference type="PATRIC" id="fig|1053692.7.peg.873"/>
<reference evidence="1 2" key="1">
    <citation type="journal article" date="2011" name="J. Bacteriol.">
        <title>Complete Genome Sequence of a Nonculturable Methanococcus maripaludis Strain Extracted in a Metagenomic Survey of Petroleum Reservoir Fluids.</title>
        <authorList>
            <person name="Wang X."/>
            <person name="Greenfield P."/>
            <person name="Li D."/>
            <person name="Hendry P."/>
            <person name="Volk H."/>
            <person name="Sutherland T.D."/>
        </authorList>
    </citation>
    <scope>NUCLEOTIDE SEQUENCE [LARGE SCALE GENOMIC DNA]</scope>
    <source>
        <strain evidence="1 2">X1</strain>
    </source>
</reference>
<accession>G0H4X2</accession>
<protein>
    <submittedName>
        <fullName evidence="1">Uncharacterized protein</fullName>
    </submittedName>
</protein>
<dbReference type="HOGENOM" id="CLU_1529250_0_0_2"/>
<dbReference type="AlphaFoldDB" id="G0H4X2"/>
<dbReference type="KEGG" id="mmd:GYY_04390"/>
<dbReference type="RefSeq" id="WP_013999213.1">
    <property type="nucleotide sequence ID" value="NC_015847.1"/>
</dbReference>
<proteinExistence type="predicted"/>
<organism evidence="2">
    <name type="scientific">Methanococcus maripaludis X1</name>
    <dbReference type="NCBI Taxonomy" id="1053692"/>
    <lineage>
        <taxon>Archaea</taxon>
        <taxon>Methanobacteriati</taxon>
        <taxon>Methanobacteriota</taxon>
        <taxon>Methanomada group</taxon>
        <taxon>Methanococci</taxon>
        <taxon>Methanococcales</taxon>
        <taxon>Methanococcaceae</taxon>
        <taxon>Methanococcus</taxon>
    </lineage>
</organism>
<gene>
    <name evidence="1" type="ORF">GYY_04390</name>
</gene>
<name>G0H4X2_METMI</name>
<evidence type="ECO:0000313" key="2">
    <source>
        <dbReference type="Proteomes" id="UP000008889"/>
    </source>
</evidence>